<gene>
    <name evidence="1" type="ORF">E2C01_027687</name>
</gene>
<organism evidence="1 2">
    <name type="scientific">Portunus trituberculatus</name>
    <name type="common">Swimming crab</name>
    <name type="synonym">Neptunus trituberculatus</name>
    <dbReference type="NCBI Taxonomy" id="210409"/>
    <lineage>
        <taxon>Eukaryota</taxon>
        <taxon>Metazoa</taxon>
        <taxon>Ecdysozoa</taxon>
        <taxon>Arthropoda</taxon>
        <taxon>Crustacea</taxon>
        <taxon>Multicrustacea</taxon>
        <taxon>Malacostraca</taxon>
        <taxon>Eumalacostraca</taxon>
        <taxon>Eucarida</taxon>
        <taxon>Decapoda</taxon>
        <taxon>Pleocyemata</taxon>
        <taxon>Brachyura</taxon>
        <taxon>Eubrachyura</taxon>
        <taxon>Portunoidea</taxon>
        <taxon>Portunidae</taxon>
        <taxon>Portuninae</taxon>
        <taxon>Portunus</taxon>
    </lineage>
</organism>
<comment type="caution">
    <text evidence="1">The sequence shown here is derived from an EMBL/GenBank/DDBJ whole genome shotgun (WGS) entry which is preliminary data.</text>
</comment>
<protein>
    <submittedName>
        <fullName evidence="1">Uncharacterized protein</fullName>
    </submittedName>
</protein>
<reference evidence="1 2" key="1">
    <citation type="submission" date="2019-05" db="EMBL/GenBank/DDBJ databases">
        <title>Another draft genome of Portunus trituberculatus and its Hox gene families provides insights of decapod evolution.</title>
        <authorList>
            <person name="Jeong J.-H."/>
            <person name="Song I."/>
            <person name="Kim S."/>
            <person name="Choi T."/>
            <person name="Kim D."/>
            <person name="Ryu S."/>
            <person name="Kim W."/>
        </authorList>
    </citation>
    <scope>NUCLEOTIDE SEQUENCE [LARGE SCALE GENOMIC DNA]</scope>
    <source>
        <tissue evidence="1">Muscle</tissue>
    </source>
</reference>
<sequence length="84" mass="9406">MASHTFTLEIPVHHNPYRSFPLTPACPILSCLVTRIIAAAVLPAALLPPYPRQQQKWRRGNLLVVCVTLFISSPLPRRTAGEYK</sequence>
<evidence type="ECO:0000313" key="1">
    <source>
        <dbReference type="EMBL" id="MPC34303.1"/>
    </source>
</evidence>
<evidence type="ECO:0000313" key="2">
    <source>
        <dbReference type="Proteomes" id="UP000324222"/>
    </source>
</evidence>
<dbReference type="EMBL" id="VSRR010003026">
    <property type="protein sequence ID" value="MPC34303.1"/>
    <property type="molecule type" value="Genomic_DNA"/>
</dbReference>
<proteinExistence type="predicted"/>
<dbReference type="AlphaFoldDB" id="A0A5B7EMN4"/>
<accession>A0A5B7EMN4</accession>
<dbReference type="Proteomes" id="UP000324222">
    <property type="component" value="Unassembled WGS sequence"/>
</dbReference>
<name>A0A5B7EMN4_PORTR</name>
<keyword evidence="2" id="KW-1185">Reference proteome</keyword>